<dbReference type="PANTHER" id="PTHR13381">
    <property type="entry name" value="RNA POLYMERASE II HOLOENZYME COMPONENT SRB7"/>
    <property type="match status" value="1"/>
</dbReference>
<keyword evidence="11" id="KW-0175">Coiled coil</keyword>
<evidence type="ECO:0000256" key="9">
    <source>
        <dbReference type="ARBA" id="ARBA00025687"/>
    </source>
</evidence>
<comment type="function">
    <text evidence="9 10">Component of the Mediator complex, a coactivator involved in the regulated transcription of nearly all RNA polymerase II-dependent genes. Mediator functions as a bridge to convey information from gene-specific regulatory proteins to the basal RNA polymerase II transcription machinery. Mediator is recruited to promoters by direct interactions with regulatory proteins and serves as a scaffold for the assembly of a functional preinitiation complex with RNA polymerase II and the general transcription factors.</text>
</comment>
<dbReference type="SUPFAM" id="SSF140718">
    <property type="entry name" value="Mediator hinge subcomplex-like"/>
    <property type="match status" value="1"/>
</dbReference>
<dbReference type="InterPro" id="IPR021384">
    <property type="entry name" value="Mediator_Med21"/>
</dbReference>
<evidence type="ECO:0000256" key="3">
    <source>
        <dbReference type="ARBA" id="ARBA00011837"/>
    </source>
</evidence>
<dbReference type="GO" id="GO:0003712">
    <property type="term" value="F:transcription coregulator activity"/>
    <property type="evidence" value="ECO:0007669"/>
    <property type="project" value="TreeGrafter"/>
</dbReference>
<dbReference type="VEuPathDB" id="FungiDB:GMDG_06783"/>
<accession>A0A177AIW6</accession>
<dbReference type="eggNOG" id="KOG1510">
    <property type="taxonomic scope" value="Eukaryota"/>
</dbReference>
<proteinExistence type="inferred from homology"/>
<comment type="subcellular location">
    <subcellularLocation>
        <location evidence="1 10">Nucleus</location>
    </subcellularLocation>
</comment>
<reference evidence="13" key="1">
    <citation type="submission" date="2016-03" db="EMBL/GenBank/DDBJ databases">
        <title>Updated assembly of Pseudogymnoascus destructans, the fungus causing white-nose syndrome of bats.</title>
        <authorList>
            <person name="Palmer J.M."/>
            <person name="Drees K.P."/>
            <person name="Foster J.T."/>
            <person name="Lindner D.L."/>
        </authorList>
    </citation>
    <scope>NUCLEOTIDE SEQUENCE [LARGE SCALE GENOMIC DNA]</scope>
    <source>
        <strain evidence="13">20631-21</strain>
    </source>
</reference>
<protein>
    <recommendedName>
        <fullName evidence="4 10">Mediator of RNA polymerase II transcription subunit 21</fullName>
    </recommendedName>
</protein>
<dbReference type="InterPro" id="IPR037212">
    <property type="entry name" value="Med7/Med21-like"/>
</dbReference>
<evidence type="ECO:0000256" key="5">
    <source>
        <dbReference type="ARBA" id="ARBA00023015"/>
    </source>
</evidence>
<evidence type="ECO:0000256" key="7">
    <source>
        <dbReference type="ARBA" id="ARBA00023163"/>
    </source>
</evidence>
<dbReference type="EMBL" id="KV441389">
    <property type="protein sequence ID" value="OAF61422.1"/>
    <property type="molecule type" value="Genomic_DNA"/>
</dbReference>
<evidence type="ECO:0000256" key="8">
    <source>
        <dbReference type="ARBA" id="ARBA00023242"/>
    </source>
</evidence>
<dbReference type="GO" id="GO:0016592">
    <property type="term" value="C:mediator complex"/>
    <property type="evidence" value="ECO:0007669"/>
    <property type="project" value="UniProtKB-UniRule"/>
</dbReference>
<gene>
    <name evidence="13" type="primary">SRB7</name>
    <name evidence="13" type="ORF">VC83_01993</name>
</gene>
<dbReference type="Gene3D" id="6.10.280.10">
    <property type="entry name" value="Mediator complex, subunit Med21"/>
    <property type="match status" value="1"/>
</dbReference>
<keyword evidence="8 10" id="KW-0539">Nucleus</keyword>
<comment type="subunit">
    <text evidence="3 10">Component of the Mediator complex.</text>
</comment>
<dbReference type="Pfam" id="PF11221">
    <property type="entry name" value="Med21"/>
    <property type="match status" value="1"/>
</dbReference>
<evidence type="ECO:0000256" key="10">
    <source>
        <dbReference type="RuleBase" id="RU366036"/>
    </source>
</evidence>
<comment type="similarity">
    <text evidence="2 10">Belongs to the Mediator complex subunit 21 family.</text>
</comment>
<dbReference type="PANTHER" id="PTHR13381:SF0">
    <property type="entry name" value="MEDIATOR OF RNA POLYMERASE II TRANSCRIPTION SUBUNIT 21"/>
    <property type="match status" value="1"/>
</dbReference>
<feature type="coiled-coil region" evidence="11">
    <location>
        <begin position="84"/>
        <end position="125"/>
    </location>
</feature>
<evidence type="ECO:0000256" key="11">
    <source>
        <dbReference type="SAM" id="Coils"/>
    </source>
</evidence>
<evidence type="ECO:0000256" key="2">
    <source>
        <dbReference type="ARBA" id="ARBA00005770"/>
    </source>
</evidence>
<organism evidence="13">
    <name type="scientific">Pseudogymnoascus destructans</name>
    <dbReference type="NCBI Taxonomy" id="655981"/>
    <lineage>
        <taxon>Eukaryota</taxon>
        <taxon>Fungi</taxon>
        <taxon>Dikarya</taxon>
        <taxon>Ascomycota</taxon>
        <taxon>Pezizomycotina</taxon>
        <taxon>Leotiomycetes</taxon>
        <taxon>Thelebolales</taxon>
        <taxon>Thelebolaceae</taxon>
        <taxon>Pseudogymnoascus</taxon>
    </lineage>
</organism>
<dbReference type="Proteomes" id="UP000077154">
    <property type="component" value="Unassembled WGS sequence"/>
</dbReference>
<evidence type="ECO:0000256" key="1">
    <source>
        <dbReference type="ARBA" id="ARBA00004123"/>
    </source>
</evidence>
<dbReference type="AlphaFoldDB" id="A0A177AIW6"/>
<dbReference type="GeneID" id="36285079"/>
<dbReference type="RefSeq" id="XP_024326697.1">
    <property type="nucleotide sequence ID" value="XM_024465663.1"/>
</dbReference>
<dbReference type="OrthoDB" id="526653at2759"/>
<dbReference type="GO" id="GO:0006357">
    <property type="term" value="P:regulation of transcription by RNA polymerase II"/>
    <property type="evidence" value="ECO:0007669"/>
    <property type="project" value="TreeGrafter"/>
</dbReference>
<evidence type="ECO:0000256" key="12">
    <source>
        <dbReference type="SAM" id="MobiDB-lite"/>
    </source>
</evidence>
<evidence type="ECO:0000256" key="4">
    <source>
        <dbReference type="ARBA" id="ARBA00019691"/>
    </source>
</evidence>
<keyword evidence="6 10" id="KW-0010">Activator</keyword>
<evidence type="ECO:0000256" key="6">
    <source>
        <dbReference type="ARBA" id="ARBA00023159"/>
    </source>
</evidence>
<keyword evidence="5 10" id="KW-0805">Transcription regulation</keyword>
<evidence type="ECO:0000313" key="13">
    <source>
        <dbReference type="EMBL" id="OAF61422.1"/>
    </source>
</evidence>
<name>A0A177AIW6_9PEZI</name>
<sequence>MADRLTQLQDAVDQLAHQFVASIYYVHRHHELTPVNPTDMPREGPMDSDGIEPYPTGQFLDGQRELAKDLIVREQQIELLISALPGLEHSEQNQQERIKALEEELEKEEQKRHAAVKEKDVLLAKLDEVIRSVRRP</sequence>
<feature type="region of interest" description="Disordered" evidence="12">
    <location>
        <begin position="35"/>
        <end position="57"/>
    </location>
</feature>
<keyword evidence="7 10" id="KW-0804">Transcription</keyword>